<proteinExistence type="predicted"/>
<accession>A0ABP2LDF4</accession>
<dbReference type="Proteomes" id="UP000006035">
    <property type="component" value="Unassembled WGS sequence"/>
</dbReference>
<reference evidence="2 3" key="1">
    <citation type="submission" date="2011-05" db="EMBL/GenBank/DDBJ databases">
        <authorList>
            <person name="Durkin A.S."/>
            <person name="Kim M."/>
            <person name="Radune D."/>
            <person name="Hostetler J."/>
            <person name="Torralba M."/>
            <person name="Gillis M."/>
            <person name="Methe B."/>
            <person name="Sutton G."/>
            <person name="Nelson K.E."/>
        </authorList>
    </citation>
    <scope>NUCLEOTIDE SEQUENCE [LARGE SCALE GENOMIC DNA]</scope>
    <source>
        <strain evidence="2 3">F0423</strain>
    </source>
</reference>
<evidence type="ECO:0000313" key="2">
    <source>
        <dbReference type="EMBL" id="EGS39480.1"/>
    </source>
</evidence>
<sequence>MRTKLSLLLALVGLLIVGAAFVTNTPQRMMMVVLGLIIACGGCLVLLATDRFVSQHRSFITVVTGLFILLIIGYVIKVL</sequence>
<keyword evidence="3" id="KW-1185">Reference proteome</keyword>
<comment type="caution">
    <text evidence="2">The sequence shown here is derived from an EMBL/GenBank/DDBJ whole genome shotgun (WGS) entry which is preliminary data.</text>
</comment>
<protein>
    <submittedName>
        <fullName evidence="2">Conserved domain protein</fullName>
    </submittedName>
</protein>
<keyword evidence="1" id="KW-0472">Membrane</keyword>
<feature type="transmembrane region" description="Helical" evidence="1">
    <location>
        <begin position="29"/>
        <end position="47"/>
    </location>
</feature>
<keyword evidence="1" id="KW-0812">Transmembrane</keyword>
<keyword evidence="1" id="KW-1133">Transmembrane helix</keyword>
<gene>
    <name evidence="2" type="ORF">HMPREF9102_0772</name>
</gene>
<evidence type="ECO:0000313" key="3">
    <source>
        <dbReference type="Proteomes" id="UP000006035"/>
    </source>
</evidence>
<feature type="transmembrane region" description="Helical" evidence="1">
    <location>
        <begin position="59"/>
        <end position="76"/>
    </location>
</feature>
<dbReference type="EMBL" id="AFTL01000002">
    <property type="protein sequence ID" value="EGS39480.1"/>
    <property type="molecule type" value="Genomic_DNA"/>
</dbReference>
<name>A0ABP2LDF4_9LACO</name>
<dbReference type="RefSeq" id="WP_003713282.1">
    <property type="nucleotide sequence ID" value="NZ_AFTL01000002.1"/>
</dbReference>
<evidence type="ECO:0000256" key="1">
    <source>
        <dbReference type="SAM" id="Phobius"/>
    </source>
</evidence>
<organism evidence="2 3">
    <name type="scientific">Limosilactobacillus oris F0423</name>
    <dbReference type="NCBI Taxonomy" id="944562"/>
    <lineage>
        <taxon>Bacteria</taxon>
        <taxon>Bacillati</taxon>
        <taxon>Bacillota</taxon>
        <taxon>Bacilli</taxon>
        <taxon>Lactobacillales</taxon>
        <taxon>Lactobacillaceae</taxon>
        <taxon>Limosilactobacillus</taxon>
    </lineage>
</organism>